<protein>
    <recommendedName>
        <fullName evidence="1">DAGKc domain-containing protein</fullName>
    </recommendedName>
</protein>
<dbReference type="InterPro" id="IPR001206">
    <property type="entry name" value="Diacylglycerol_kinase_cat_dom"/>
</dbReference>
<dbReference type="InterPro" id="IPR017438">
    <property type="entry name" value="ATP-NAD_kinase_N"/>
</dbReference>
<sequence>MKTLVVVNPNASHGEAGRDFENSISTMIREEIGDYELHVTTCPGDAMDYVSRNSDYERIISVGGDGTLNEVVNGMIVGKSGASVGIIAIGSGNDFS</sequence>
<dbReference type="Pfam" id="PF00781">
    <property type="entry name" value="DAGK_cat"/>
    <property type="match status" value="1"/>
</dbReference>
<dbReference type="InterPro" id="IPR050187">
    <property type="entry name" value="Lipid_Phosphate_FormReg"/>
</dbReference>
<dbReference type="PANTHER" id="PTHR12358">
    <property type="entry name" value="SPHINGOSINE KINASE"/>
    <property type="match status" value="1"/>
</dbReference>
<evidence type="ECO:0000259" key="1">
    <source>
        <dbReference type="PROSITE" id="PS50146"/>
    </source>
</evidence>
<feature type="domain" description="DAGKc" evidence="1">
    <location>
        <begin position="1"/>
        <end position="96"/>
    </location>
</feature>
<dbReference type="EMBL" id="LGGH01000215">
    <property type="protein sequence ID" value="KUK66396.1"/>
    <property type="molecule type" value="Genomic_DNA"/>
</dbReference>
<organism evidence="2 3">
    <name type="scientific">Mesotoga infera</name>
    <dbReference type="NCBI Taxonomy" id="1236046"/>
    <lineage>
        <taxon>Bacteria</taxon>
        <taxon>Thermotogati</taxon>
        <taxon>Thermotogota</taxon>
        <taxon>Thermotogae</taxon>
        <taxon>Kosmotogales</taxon>
        <taxon>Kosmotogaceae</taxon>
        <taxon>Mesotoga</taxon>
    </lineage>
</organism>
<dbReference type="InterPro" id="IPR016064">
    <property type="entry name" value="NAD/diacylglycerol_kinase_sf"/>
</dbReference>
<dbReference type="GO" id="GO:0005886">
    <property type="term" value="C:plasma membrane"/>
    <property type="evidence" value="ECO:0007669"/>
    <property type="project" value="TreeGrafter"/>
</dbReference>
<dbReference type="AlphaFoldDB" id="A0A101GXH2"/>
<reference evidence="3" key="1">
    <citation type="journal article" date="2015" name="MBio">
        <title>Genome-Resolved Metagenomic Analysis Reveals Roles for Candidate Phyla and Other Microbial Community Members in Biogeochemical Transformations in Oil Reservoirs.</title>
        <authorList>
            <person name="Hu P."/>
            <person name="Tom L."/>
            <person name="Singh A."/>
            <person name="Thomas B.C."/>
            <person name="Baker B.J."/>
            <person name="Piceno Y.M."/>
            <person name="Andersen G.L."/>
            <person name="Banfield J.F."/>
        </authorList>
    </citation>
    <scope>NUCLEOTIDE SEQUENCE [LARGE SCALE GENOMIC DNA]</scope>
</reference>
<dbReference type="PANTHER" id="PTHR12358:SF106">
    <property type="entry name" value="LIPID KINASE YEGS"/>
    <property type="match status" value="1"/>
</dbReference>
<feature type="non-terminal residue" evidence="2">
    <location>
        <position position="96"/>
    </location>
</feature>
<gene>
    <name evidence="2" type="ORF">XD86_1205</name>
</gene>
<comment type="caution">
    <text evidence="2">The sequence shown here is derived from an EMBL/GenBank/DDBJ whole genome shotgun (WGS) entry which is preliminary data.</text>
</comment>
<evidence type="ECO:0000313" key="2">
    <source>
        <dbReference type="EMBL" id="KUK66396.1"/>
    </source>
</evidence>
<evidence type="ECO:0000313" key="3">
    <source>
        <dbReference type="Proteomes" id="UP000054260"/>
    </source>
</evidence>
<name>A0A101GXH2_9BACT</name>
<dbReference type="PROSITE" id="PS50146">
    <property type="entry name" value="DAGK"/>
    <property type="match status" value="1"/>
</dbReference>
<dbReference type="GO" id="GO:0016301">
    <property type="term" value="F:kinase activity"/>
    <property type="evidence" value="ECO:0007669"/>
    <property type="project" value="InterPro"/>
</dbReference>
<dbReference type="Proteomes" id="UP000054260">
    <property type="component" value="Unassembled WGS sequence"/>
</dbReference>
<accession>A0A101GXH2</accession>
<dbReference type="SUPFAM" id="SSF111331">
    <property type="entry name" value="NAD kinase/diacylglycerol kinase-like"/>
    <property type="match status" value="1"/>
</dbReference>
<proteinExistence type="predicted"/>
<dbReference type="Gene3D" id="3.40.50.10330">
    <property type="entry name" value="Probable inorganic polyphosphate/atp-NAD kinase, domain 1"/>
    <property type="match status" value="1"/>
</dbReference>